<dbReference type="InterPro" id="IPR005302">
    <property type="entry name" value="MoCF_Sase_C"/>
</dbReference>
<dbReference type="EMBL" id="DS999411">
    <property type="protein sequence ID" value="EED34548.1"/>
    <property type="molecule type" value="Genomic_DNA"/>
</dbReference>
<dbReference type="SUPFAM" id="SSF50800">
    <property type="entry name" value="PK beta-barrel domain-like"/>
    <property type="match status" value="1"/>
</dbReference>
<evidence type="ECO:0000259" key="1">
    <source>
        <dbReference type="PROSITE" id="PS51340"/>
    </source>
</evidence>
<keyword evidence="3" id="KW-1185">Reference proteome</keyword>
<dbReference type="PANTHER" id="PTHR36930:SF1">
    <property type="entry name" value="MOSC DOMAIN-CONTAINING PROTEIN"/>
    <property type="match status" value="1"/>
</dbReference>
<name>B8KTW5_9GAMM</name>
<dbReference type="InterPro" id="IPR052716">
    <property type="entry name" value="MOSC_domain"/>
</dbReference>
<evidence type="ECO:0000313" key="3">
    <source>
        <dbReference type="Proteomes" id="UP000004699"/>
    </source>
</evidence>
<dbReference type="InterPro" id="IPR011037">
    <property type="entry name" value="Pyrv_Knase-like_insert_dom_sf"/>
</dbReference>
<dbReference type="PANTHER" id="PTHR36930">
    <property type="entry name" value="METAL-SULFUR CLUSTER BIOSYNTHESIS PROTEINS YUAD-RELATED"/>
    <property type="match status" value="1"/>
</dbReference>
<reference evidence="3" key="1">
    <citation type="journal article" date="2013" name="BMC Microbiol.">
        <title>Taxonomy and evolution of bacteriochlorophyll a-containing members of the OM60/NOR5 clade of marine gammaproteobacteria: description of Luminiphilus syltensis gen. nov., sp. nov., reclassification of Haliea rubra as Pseudohaliea rubra gen. nov., comb. nov., and emendation of Chromatocurvus halotolerans.</title>
        <authorList>
            <person name="Spring S."/>
            <person name="Riedel T."/>
            <person name="Sproer C."/>
            <person name="Yan S."/>
            <person name="Harder J."/>
            <person name="Fuchs B.M."/>
        </authorList>
    </citation>
    <scope>NUCLEOTIDE SEQUENCE [LARGE SCALE GENOMIC DNA]</scope>
    <source>
        <strain evidence="3">NOR51-B</strain>
    </source>
</reference>
<dbReference type="GO" id="GO:0030151">
    <property type="term" value="F:molybdenum ion binding"/>
    <property type="evidence" value="ECO:0007669"/>
    <property type="project" value="InterPro"/>
</dbReference>
<dbReference type="Gene3D" id="2.40.33.20">
    <property type="entry name" value="PK beta-barrel domain-like"/>
    <property type="match status" value="1"/>
</dbReference>
<feature type="domain" description="MOSC" evidence="1">
    <location>
        <begin position="2"/>
        <end position="131"/>
    </location>
</feature>
<gene>
    <name evidence="2" type="ORF">NOR51B_485</name>
</gene>
<dbReference type="HOGENOM" id="CLU_104911_2_0_6"/>
<dbReference type="GO" id="GO:0030170">
    <property type="term" value="F:pyridoxal phosphate binding"/>
    <property type="evidence" value="ECO:0007669"/>
    <property type="project" value="InterPro"/>
</dbReference>
<dbReference type="PROSITE" id="PS51340">
    <property type="entry name" value="MOSC"/>
    <property type="match status" value="1"/>
</dbReference>
<dbReference type="GO" id="GO:0003824">
    <property type="term" value="F:catalytic activity"/>
    <property type="evidence" value="ECO:0007669"/>
    <property type="project" value="InterPro"/>
</dbReference>
<dbReference type="AlphaFoldDB" id="B8KTW5"/>
<accession>B8KTW5</accession>
<proteinExistence type="predicted"/>
<evidence type="ECO:0000313" key="2">
    <source>
        <dbReference type="EMBL" id="EED34548.1"/>
    </source>
</evidence>
<dbReference type="eggNOG" id="COG2258">
    <property type="taxonomic scope" value="Bacteria"/>
</dbReference>
<protein>
    <submittedName>
        <fullName evidence="2">Mosc domain protein</fullName>
    </submittedName>
</protein>
<organism evidence="2 3">
    <name type="scientific">Luminiphilus syltensis NOR5-1B</name>
    <dbReference type="NCBI Taxonomy" id="565045"/>
    <lineage>
        <taxon>Bacteria</taxon>
        <taxon>Pseudomonadati</taxon>
        <taxon>Pseudomonadota</taxon>
        <taxon>Gammaproteobacteria</taxon>
        <taxon>Cellvibrionales</taxon>
        <taxon>Halieaceae</taxon>
        <taxon>Luminiphilus</taxon>
    </lineage>
</organism>
<sequence length="145" mass="15091">MESVSNAMALATLGLEGDHRTTKTAGSGRQVTLISQEFIAQTAHFLGRASIDPALLRRNLVVSGINLHALRYQQFAIGDAILEANALCHPCSRMESALGPGGVAAMIGHGGLCAKIISGGEIRIGDAVRVITPGSITDLFANEPT</sequence>
<dbReference type="STRING" id="565045.NOR51B_485"/>
<dbReference type="Pfam" id="PF03473">
    <property type="entry name" value="MOSC"/>
    <property type="match status" value="1"/>
</dbReference>
<dbReference type="Proteomes" id="UP000004699">
    <property type="component" value="Unassembled WGS sequence"/>
</dbReference>